<dbReference type="InterPro" id="IPR029441">
    <property type="entry name" value="Cass2"/>
</dbReference>
<comment type="caution">
    <text evidence="2">The sequence shown here is derived from an EMBL/GenBank/DDBJ whole genome shotgun (WGS) entry which is preliminary data.</text>
</comment>
<evidence type="ECO:0000259" key="1">
    <source>
        <dbReference type="SMART" id="SM00871"/>
    </source>
</evidence>
<dbReference type="PANTHER" id="PTHR36444:SF2">
    <property type="entry name" value="TRANSCRIPTIONAL REGULATOR PROTEIN YOBU-RELATED"/>
    <property type="match status" value="1"/>
</dbReference>
<gene>
    <name evidence="2" type="ORF">J2X15_002538</name>
</gene>
<dbReference type="EMBL" id="JAVDXO010000005">
    <property type="protein sequence ID" value="MDR7307251.1"/>
    <property type="molecule type" value="Genomic_DNA"/>
</dbReference>
<name>A0ABU1ZNW7_9BURK</name>
<organism evidence="2 3">
    <name type="scientific">Rhodoferax saidenbachensis</name>
    <dbReference type="NCBI Taxonomy" id="1484693"/>
    <lineage>
        <taxon>Bacteria</taxon>
        <taxon>Pseudomonadati</taxon>
        <taxon>Pseudomonadota</taxon>
        <taxon>Betaproteobacteria</taxon>
        <taxon>Burkholderiales</taxon>
        <taxon>Comamonadaceae</taxon>
        <taxon>Rhodoferax</taxon>
    </lineage>
</organism>
<evidence type="ECO:0000313" key="2">
    <source>
        <dbReference type="EMBL" id="MDR7307251.1"/>
    </source>
</evidence>
<dbReference type="Pfam" id="PF14526">
    <property type="entry name" value="Cass2"/>
    <property type="match status" value="1"/>
</dbReference>
<accession>A0ABU1ZNW7</accession>
<dbReference type="PANTHER" id="PTHR36444">
    <property type="entry name" value="TRANSCRIPTIONAL REGULATOR PROTEIN YOBU-RELATED"/>
    <property type="match status" value="1"/>
</dbReference>
<dbReference type="InterPro" id="IPR053182">
    <property type="entry name" value="YobU-like_regulator"/>
</dbReference>
<dbReference type="SUPFAM" id="SSF55136">
    <property type="entry name" value="Probable bacterial effector-binding domain"/>
    <property type="match status" value="1"/>
</dbReference>
<dbReference type="RefSeq" id="WP_310343372.1">
    <property type="nucleotide sequence ID" value="NZ_JAVDXO010000005.1"/>
</dbReference>
<dbReference type="InterPro" id="IPR011256">
    <property type="entry name" value="Reg_factor_effector_dom_sf"/>
</dbReference>
<evidence type="ECO:0000313" key="3">
    <source>
        <dbReference type="Proteomes" id="UP001268089"/>
    </source>
</evidence>
<reference evidence="2 3" key="1">
    <citation type="submission" date="2023-07" db="EMBL/GenBank/DDBJ databases">
        <title>Sorghum-associated microbial communities from plants grown in Nebraska, USA.</title>
        <authorList>
            <person name="Schachtman D."/>
        </authorList>
    </citation>
    <scope>NUCLEOTIDE SEQUENCE [LARGE SCALE GENOMIC DNA]</scope>
    <source>
        <strain evidence="2 3">BE308</strain>
    </source>
</reference>
<feature type="domain" description="AraC effector-binding" evidence="1">
    <location>
        <begin position="1"/>
        <end position="148"/>
    </location>
</feature>
<dbReference type="Proteomes" id="UP001268089">
    <property type="component" value="Unassembled WGS sequence"/>
</dbReference>
<dbReference type="InterPro" id="IPR010499">
    <property type="entry name" value="AraC_E-bd"/>
</dbReference>
<keyword evidence="3" id="KW-1185">Reference proteome</keyword>
<sequence>MKTEQLSQAIHVVGIELRTTNLEAMQTIPPHWQRFGQEEVLAHIPAKLNADVYAVYTHFENAGLNNTGLYSLVIGAPVPASAEVPAGMVRVVIPASQRAVFEVEPARFDLVGAKWMEIWGHTELAKTFIAEYERYSADGKIAISIGLQ</sequence>
<protein>
    <submittedName>
        <fullName evidence="2">Transcriptional regulator YdeE</fullName>
    </submittedName>
</protein>
<dbReference type="Gene3D" id="3.20.80.10">
    <property type="entry name" value="Regulatory factor, effector binding domain"/>
    <property type="match status" value="1"/>
</dbReference>
<dbReference type="SMART" id="SM00871">
    <property type="entry name" value="AraC_E_bind"/>
    <property type="match status" value="1"/>
</dbReference>
<proteinExistence type="predicted"/>